<accession>A0A429GFK7</accession>
<proteinExistence type="predicted"/>
<dbReference type="RefSeq" id="WP_161969866.1">
    <property type="nucleotide sequence ID" value="NZ_RCOS01000145.1"/>
</dbReference>
<sequence>MDFEKKIKELLKAEDVEVEENRITVEGLQFLSSEDIDKISKIFDIESWFAEAGFDEWTELPVIKLKIEVRK</sequence>
<protein>
    <submittedName>
        <fullName evidence="1">Uncharacterized protein</fullName>
    </submittedName>
</protein>
<keyword evidence="2" id="KW-1185">Reference proteome</keyword>
<gene>
    <name evidence="1" type="ORF">D6D85_12980</name>
</gene>
<dbReference type="EMBL" id="RCOS01000145">
    <property type="protein sequence ID" value="RSN72640.1"/>
    <property type="molecule type" value="Genomic_DNA"/>
</dbReference>
<comment type="caution">
    <text evidence="1">The sequence shown here is derived from an EMBL/GenBank/DDBJ whole genome shotgun (WGS) entry which is preliminary data.</text>
</comment>
<evidence type="ECO:0000313" key="2">
    <source>
        <dbReference type="Proteomes" id="UP000277582"/>
    </source>
</evidence>
<evidence type="ECO:0000313" key="1">
    <source>
        <dbReference type="EMBL" id="RSN72640.1"/>
    </source>
</evidence>
<reference evidence="1 2" key="1">
    <citation type="submission" date="2018-10" db="EMBL/GenBank/DDBJ databases">
        <title>Co-occurring genomic capacity for anaerobic methane metabolism and dissimilatory sulfite reduction discovered in the Korarchaeota.</title>
        <authorList>
            <person name="Mckay L.J."/>
            <person name="Dlakic M."/>
            <person name="Fields M.W."/>
            <person name="Delmont T.O."/>
            <person name="Eren A.M."/>
            <person name="Jay Z.J."/>
            <person name="Klingelsmith K.B."/>
            <person name="Rusch D.B."/>
            <person name="Inskeep W.P."/>
        </authorList>
    </citation>
    <scope>NUCLEOTIDE SEQUENCE [LARGE SCALE GENOMIC DNA]</scope>
    <source>
        <strain evidence="1 2">MDKW</strain>
    </source>
</reference>
<dbReference type="AlphaFoldDB" id="A0A429GFK7"/>
<organism evidence="1 2">
    <name type="scientific">Candidatus Methanodesulfokora washburnensis</name>
    <dbReference type="NCBI Taxonomy" id="2478471"/>
    <lineage>
        <taxon>Archaea</taxon>
        <taxon>Thermoproteota</taxon>
        <taxon>Candidatus Korarchaeia</taxon>
        <taxon>Candidatus Korarchaeia incertae sedis</taxon>
        <taxon>Candidatus Methanodesulfokora</taxon>
    </lineage>
</organism>
<name>A0A429GFK7_9CREN</name>
<dbReference type="Proteomes" id="UP000277582">
    <property type="component" value="Unassembled WGS sequence"/>
</dbReference>